<evidence type="ECO:0000256" key="7">
    <source>
        <dbReference type="SAM" id="MobiDB-lite"/>
    </source>
</evidence>
<evidence type="ECO:0000256" key="2">
    <source>
        <dbReference type="ARBA" id="ARBA00022737"/>
    </source>
</evidence>
<dbReference type="InterPro" id="IPR017930">
    <property type="entry name" value="Myb_dom"/>
</dbReference>
<evidence type="ECO:0000259" key="9">
    <source>
        <dbReference type="PROSITE" id="PS51294"/>
    </source>
</evidence>
<dbReference type="AlphaFoldDB" id="A0A2P5CNN2"/>
<dbReference type="PANTHER" id="PTHR10641">
    <property type="entry name" value="MYB FAMILY TRANSCRIPTION FACTOR"/>
    <property type="match status" value="1"/>
</dbReference>
<dbReference type="CDD" id="cd00167">
    <property type="entry name" value="SANT"/>
    <property type="match status" value="2"/>
</dbReference>
<dbReference type="InterPro" id="IPR001005">
    <property type="entry name" value="SANT/Myb"/>
</dbReference>
<feature type="domain" description="HTH myb-type" evidence="9">
    <location>
        <begin position="62"/>
        <end position="116"/>
    </location>
</feature>
<evidence type="ECO:0000256" key="6">
    <source>
        <dbReference type="ARBA" id="ARBA00023242"/>
    </source>
</evidence>
<feature type="compositionally biased region" description="Low complexity" evidence="7">
    <location>
        <begin position="166"/>
        <end position="179"/>
    </location>
</feature>
<protein>
    <submittedName>
        <fullName evidence="10">MYB transcription factor</fullName>
    </submittedName>
</protein>
<keyword evidence="5" id="KW-0804">Transcription</keyword>
<keyword evidence="2" id="KW-0677">Repeat</keyword>
<evidence type="ECO:0000256" key="3">
    <source>
        <dbReference type="ARBA" id="ARBA00023015"/>
    </source>
</evidence>
<dbReference type="GO" id="GO:0005634">
    <property type="term" value="C:nucleus"/>
    <property type="evidence" value="ECO:0007669"/>
    <property type="project" value="UniProtKB-SubCell"/>
</dbReference>
<dbReference type="FunFam" id="1.10.10.60:FF:000001">
    <property type="entry name" value="MYB-related transcription factor"/>
    <property type="match status" value="1"/>
</dbReference>
<dbReference type="Gene3D" id="1.10.10.60">
    <property type="entry name" value="Homeodomain-like"/>
    <property type="match status" value="2"/>
</dbReference>
<feature type="domain" description="Myb-like" evidence="8">
    <location>
        <begin position="9"/>
        <end position="61"/>
    </location>
</feature>
<evidence type="ECO:0000256" key="4">
    <source>
        <dbReference type="ARBA" id="ARBA00023125"/>
    </source>
</evidence>
<evidence type="ECO:0000259" key="8">
    <source>
        <dbReference type="PROSITE" id="PS50090"/>
    </source>
</evidence>
<dbReference type="OrthoDB" id="2143914at2759"/>
<feature type="compositionally biased region" description="Basic residues" evidence="7">
    <location>
        <begin position="115"/>
        <end position="132"/>
    </location>
</feature>
<feature type="domain" description="Myb-like" evidence="8">
    <location>
        <begin position="62"/>
        <end position="112"/>
    </location>
</feature>
<reference evidence="11" key="1">
    <citation type="submission" date="2016-06" db="EMBL/GenBank/DDBJ databases">
        <title>Parallel loss of symbiosis genes in relatives of nitrogen-fixing non-legume Parasponia.</title>
        <authorList>
            <person name="Van Velzen R."/>
            <person name="Holmer R."/>
            <person name="Bu F."/>
            <person name="Rutten L."/>
            <person name="Van Zeijl A."/>
            <person name="Liu W."/>
            <person name="Santuari L."/>
            <person name="Cao Q."/>
            <person name="Sharma T."/>
            <person name="Shen D."/>
            <person name="Roswanjaya Y."/>
            <person name="Wardhani T."/>
            <person name="Kalhor M.S."/>
            <person name="Jansen J."/>
            <person name="Van den Hoogen J."/>
            <person name="Gungor B."/>
            <person name="Hartog M."/>
            <person name="Hontelez J."/>
            <person name="Verver J."/>
            <person name="Yang W.-C."/>
            <person name="Schijlen E."/>
            <person name="Repin R."/>
            <person name="Schilthuizen M."/>
            <person name="Schranz E."/>
            <person name="Heidstra R."/>
            <person name="Miyata K."/>
            <person name="Fedorova E."/>
            <person name="Kohlen W."/>
            <person name="Bisseling T."/>
            <person name="Smit S."/>
            <person name="Geurts R."/>
        </authorList>
    </citation>
    <scope>NUCLEOTIDE SEQUENCE [LARGE SCALE GENOMIC DNA]</scope>
    <source>
        <strain evidence="11">cv. WU1-14</strain>
    </source>
</reference>
<sequence>MVRAPCCEKMGLKKGPWTPEEDHILISYIQRYGHGNWRALPKQAGLLRCGKSCRLRWINYLRPDIKRGNFTRDEEETIIKLHEMLGNRWSAIAARLPGRTDNEIKNVWHTHLKKRLTQNHVVQKTKRHHNHKAKDEPHDHLVLPTNFSSDAKYDIVEDRPVSPPQSSSSSTAISSVTTSTDDDHNNNSNNGSIKADSPDNFSEMDEDFWSQVFSSENNSKAVVDDFSAISADSQLQYSVSPLVTIEPDHALNSNMYNDEDMDFWYNVFTRAADLPELLL</sequence>
<dbReference type="SMART" id="SM00717">
    <property type="entry name" value="SANT"/>
    <property type="match status" value="2"/>
</dbReference>
<dbReference type="EMBL" id="JXTB01000111">
    <property type="protein sequence ID" value="PON62625.1"/>
    <property type="molecule type" value="Genomic_DNA"/>
</dbReference>
<organism evidence="10 11">
    <name type="scientific">Parasponia andersonii</name>
    <name type="common">Sponia andersonii</name>
    <dbReference type="NCBI Taxonomy" id="3476"/>
    <lineage>
        <taxon>Eukaryota</taxon>
        <taxon>Viridiplantae</taxon>
        <taxon>Streptophyta</taxon>
        <taxon>Embryophyta</taxon>
        <taxon>Tracheophyta</taxon>
        <taxon>Spermatophyta</taxon>
        <taxon>Magnoliopsida</taxon>
        <taxon>eudicotyledons</taxon>
        <taxon>Gunneridae</taxon>
        <taxon>Pentapetalae</taxon>
        <taxon>rosids</taxon>
        <taxon>fabids</taxon>
        <taxon>Rosales</taxon>
        <taxon>Cannabaceae</taxon>
        <taxon>Parasponia</taxon>
    </lineage>
</organism>
<feature type="region of interest" description="Disordered" evidence="7">
    <location>
        <begin position="157"/>
        <end position="200"/>
    </location>
</feature>
<dbReference type="GO" id="GO:0003677">
    <property type="term" value="F:DNA binding"/>
    <property type="evidence" value="ECO:0007669"/>
    <property type="project" value="UniProtKB-KW"/>
</dbReference>
<dbReference type="PANTHER" id="PTHR10641:SF1346">
    <property type="entry name" value="TRANSCRIPTION FACTOR MYB14"/>
    <property type="match status" value="1"/>
</dbReference>
<keyword evidence="4" id="KW-0238">DNA-binding</keyword>
<keyword evidence="11" id="KW-1185">Reference proteome</keyword>
<dbReference type="Pfam" id="PF00249">
    <property type="entry name" value="Myb_DNA-binding"/>
    <property type="match status" value="2"/>
</dbReference>
<gene>
    <name evidence="10" type="primary">PanMYB4</name>
    <name evidence="10" type="ORF">PanWU01x14_137400</name>
</gene>
<name>A0A2P5CNN2_PARAD</name>
<comment type="subcellular location">
    <subcellularLocation>
        <location evidence="1">Nucleus</location>
    </subcellularLocation>
</comment>
<proteinExistence type="predicted"/>
<accession>A0A2P5CNN2</accession>
<dbReference type="SUPFAM" id="SSF46689">
    <property type="entry name" value="Homeodomain-like"/>
    <property type="match status" value="1"/>
</dbReference>
<keyword evidence="6" id="KW-0539">Nucleus</keyword>
<feature type="region of interest" description="Disordered" evidence="7">
    <location>
        <begin position="115"/>
        <end position="144"/>
    </location>
</feature>
<comment type="caution">
    <text evidence="10">The sequence shown here is derived from an EMBL/GenBank/DDBJ whole genome shotgun (WGS) entry which is preliminary data.</text>
</comment>
<dbReference type="InterPro" id="IPR015495">
    <property type="entry name" value="Myb_TF_plants"/>
</dbReference>
<evidence type="ECO:0000313" key="10">
    <source>
        <dbReference type="EMBL" id="PON62625.1"/>
    </source>
</evidence>
<evidence type="ECO:0000256" key="1">
    <source>
        <dbReference type="ARBA" id="ARBA00004123"/>
    </source>
</evidence>
<feature type="domain" description="HTH myb-type" evidence="9">
    <location>
        <begin position="9"/>
        <end position="61"/>
    </location>
</feature>
<dbReference type="Proteomes" id="UP000237105">
    <property type="component" value="Unassembled WGS sequence"/>
</dbReference>
<dbReference type="InterPro" id="IPR009057">
    <property type="entry name" value="Homeodomain-like_sf"/>
</dbReference>
<dbReference type="PROSITE" id="PS50090">
    <property type="entry name" value="MYB_LIKE"/>
    <property type="match status" value="2"/>
</dbReference>
<evidence type="ECO:0000313" key="11">
    <source>
        <dbReference type="Proteomes" id="UP000237105"/>
    </source>
</evidence>
<keyword evidence="3" id="KW-0805">Transcription regulation</keyword>
<evidence type="ECO:0000256" key="5">
    <source>
        <dbReference type="ARBA" id="ARBA00023163"/>
    </source>
</evidence>
<dbReference type="PROSITE" id="PS51294">
    <property type="entry name" value="HTH_MYB"/>
    <property type="match status" value="2"/>
</dbReference>
<dbReference type="FunFam" id="1.10.10.60:FF:000316">
    <property type="entry name" value="Transcription factor MYB15"/>
    <property type="match status" value="1"/>
</dbReference>